<dbReference type="NCBIfam" id="TIGR00018">
    <property type="entry name" value="panC"/>
    <property type="match status" value="1"/>
</dbReference>
<dbReference type="Gene3D" id="3.40.50.300">
    <property type="entry name" value="P-loop containing nucleotide triphosphate hydrolases"/>
    <property type="match status" value="1"/>
</dbReference>
<dbReference type="AlphaFoldDB" id="A0A0D5A3N2"/>
<comment type="catalytic activity">
    <reaction evidence="14 15">
        <text>CMP + ATP = CDP + ADP</text>
        <dbReference type="Rhea" id="RHEA:11600"/>
        <dbReference type="ChEBI" id="CHEBI:30616"/>
        <dbReference type="ChEBI" id="CHEBI:58069"/>
        <dbReference type="ChEBI" id="CHEBI:60377"/>
        <dbReference type="ChEBI" id="CHEBI:456216"/>
        <dbReference type="EC" id="2.7.4.25"/>
    </reaction>
</comment>
<comment type="function">
    <text evidence="15">Catalyzes the condensation of pantoate with beta-alanine in an ATP-dependent reaction via a pantoyl-adenylate intermediate.</text>
</comment>
<dbReference type="GO" id="GO:0015949">
    <property type="term" value="P:nucleobase-containing small molecule interconversion"/>
    <property type="evidence" value="ECO:0007669"/>
    <property type="project" value="TreeGrafter"/>
</dbReference>
<evidence type="ECO:0000256" key="11">
    <source>
        <dbReference type="ARBA" id="ARBA00023268"/>
    </source>
</evidence>
<evidence type="ECO:0000256" key="3">
    <source>
        <dbReference type="ARBA" id="ARBA00009427"/>
    </source>
</evidence>
<comment type="catalytic activity">
    <reaction evidence="12 15">
        <text>dCMP + ATP = dCDP + ADP</text>
        <dbReference type="Rhea" id="RHEA:25094"/>
        <dbReference type="ChEBI" id="CHEBI:30616"/>
        <dbReference type="ChEBI" id="CHEBI:57566"/>
        <dbReference type="ChEBI" id="CHEBI:58593"/>
        <dbReference type="ChEBI" id="CHEBI:456216"/>
        <dbReference type="EC" id="2.7.4.25"/>
    </reaction>
</comment>
<evidence type="ECO:0000313" key="17">
    <source>
        <dbReference type="EMBL" id="AJW30900.1"/>
    </source>
</evidence>
<feature type="domain" description="Cytidylate kinase" evidence="16">
    <location>
        <begin position="287"/>
        <end position="501"/>
    </location>
</feature>
<dbReference type="InterPro" id="IPR024894">
    <property type="entry name" value="Pantoate_ligase/cytidylate_kin"/>
</dbReference>
<dbReference type="HAMAP" id="MF_01349">
    <property type="entry name" value="PanCY"/>
    <property type="match status" value="1"/>
</dbReference>
<feature type="region of interest" description="Cytidylate kinase" evidence="15">
    <location>
        <begin position="279"/>
        <end position="515"/>
    </location>
</feature>
<comment type="subcellular location">
    <subcellularLocation>
        <location evidence="15">Cytoplasm</location>
    </subcellularLocation>
</comment>
<dbReference type="PANTHER" id="PTHR21299">
    <property type="entry name" value="CYTIDYLATE KINASE/PANTOATE-BETA-ALANINE LIGASE"/>
    <property type="match status" value="1"/>
</dbReference>
<dbReference type="SUPFAM" id="SSF52374">
    <property type="entry name" value="Nucleotidylyl transferase"/>
    <property type="match status" value="1"/>
</dbReference>
<dbReference type="GO" id="GO:0004592">
    <property type="term" value="F:pantoate-beta-alanine ligase activity"/>
    <property type="evidence" value="ECO:0007669"/>
    <property type="project" value="UniProtKB-UniRule"/>
</dbReference>
<evidence type="ECO:0000256" key="9">
    <source>
        <dbReference type="ARBA" id="ARBA00022777"/>
    </source>
</evidence>
<dbReference type="InterPro" id="IPR011994">
    <property type="entry name" value="Cytidylate_kinase_dom"/>
</dbReference>
<feature type="active site" description="Proton donor" evidence="15">
    <location>
        <position position="35"/>
    </location>
</feature>
<evidence type="ECO:0000256" key="4">
    <source>
        <dbReference type="ARBA" id="ARBA00022490"/>
    </source>
</evidence>
<comment type="similarity">
    <text evidence="15">In the N-terminal section; belongs to the pantothenate synthetase family.</text>
</comment>
<dbReference type="InterPro" id="IPR003136">
    <property type="entry name" value="Cytidylate_kin"/>
</dbReference>
<dbReference type="Gene3D" id="3.30.1300.10">
    <property type="entry name" value="Pantoate-beta-alanine ligase, C-terminal domain"/>
    <property type="match status" value="1"/>
</dbReference>
<dbReference type="HAMAP" id="MF_00238">
    <property type="entry name" value="Cytidyl_kinase_type1"/>
    <property type="match status" value="1"/>
</dbReference>
<feature type="binding site" evidence="15">
    <location>
        <position position="158"/>
    </location>
    <ligand>
        <name>(R)-pantoate</name>
        <dbReference type="ChEBI" id="CHEBI:15980"/>
    </ligand>
</feature>
<dbReference type="NCBIfam" id="NF010004">
    <property type="entry name" value="PRK13477.1"/>
    <property type="match status" value="1"/>
</dbReference>
<dbReference type="InterPro" id="IPR003721">
    <property type="entry name" value="Pantoate_ligase"/>
</dbReference>
<keyword evidence="11 15" id="KW-0511">Multifunctional enzyme</keyword>
<dbReference type="Pfam" id="PF02224">
    <property type="entry name" value="Cytidylate_kin"/>
    <property type="match status" value="1"/>
</dbReference>
<comment type="function">
    <text evidence="15">Catalyzes the transfer of a phosphate group from ATP to either CMP or dCMP to form CDP or dCDP and ADP, respectively.</text>
</comment>
<dbReference type="GO" id="GO:0036431">
    <property type="term" value="F:dCMP kinase activity"/>
    <property type="evidence" value="ECO:0007669"/>
    <property type="project" value="InterPro"/>
</dbReference>
<feature type="binding site" evidence="15">
    <location>
        <position position="63"/>
    </location>
    <ligand>
        <name>(R)-pantoate</name>
        <dbReference type="ChEBI" id="CHEBI:15980"/>
    </ligand>
</feature>
<protein>
    <recommendedName>
        <fullName evidence="15">Bifunctional pantoate ligase/cytidylate kinase</fullName>
    </recommendedName>
    <domain>
        <recommendedName>
            <fullName evidence="15">Pantothenate synthetase</fullName>
            <shortName evidence="15">PS</shortName>
            <ecNumber evidence="15">6.3.2.1</ecNumber>
        </recommendedName>
        <alternativeName>
            <fullName evidence="15">Pantoate--beta-alanine ligase</fullName>
        </alternativeName>
        <alternativeName>
            <fullName evidence="15">Pantoate-activating enzyme</fullName>
        </alternativeName>
    </domain>
    <domain>
        <recommendedName>
            <fullName evidence="15">Cytidylate kinase</fullName>
            <shortName evidence="15">CK</shortName>
            <ecNumber evidence="15">2.7.4.25</ecNumber>
        </recommendedName>
        <alternativeName>
            <fullName evidence="15">Cytidine monophosphate kinase</fullName>
            <shortName evidence="15">CMP kinase</shortName>
        </alternativeName>
    </domain>
</protein>
<evidence type="ECO:0000256" key="12">
    <source>
        <dbReference type="ARBA" id="ARBA00047615"/>
    </source>
</evidence>
<evidence type="ECO:0000259" key="16">
    <source>
        <dbReference type="Pfam" id="PF02224"/>
    </source>
</evidence>
<dbReference type="CDD" id="cd02020">
    <property type="entry name" value="CMPK"/>
    <property type="match status" value="1"/>
</dbReference>
<dbReference type="EMBL" id="KJ947871">
    <property type="protein sequence ID" value="AJW30900.1"/>
    <property type="molecule type" value="Genomic_DNA"/>
</dbReference>
<dbReference type="GO" id="GO:0036430">
    <property type="term" value="F:CMP kinase activity"/>
    <property type="evidence" value="ECO:0007669"/>
    <property type="project" value="RHEA"/>
</dbReference>
<dbReference type="GO" id="GO:0015940">
    <property type="term" value="P:pantothenate biosynthetic process"/>
    <property type="evidence" value="ECO:0007669"/>
    <property type="project" value="UniProtKB-UniRule"/>
</dbReference>
<keyword evidence="9 15" id="KW-0418">Kinase</keyword>
<keyword evidence="10 15" id="KW-0067">ATP-binding</keyword>
<dbReference type="GO" id="GO:0005829">
    <property type="term" value="C:cytosol"/>
    <property type="evidence" value="ECO:0007669"/>
    <property type="project" value="TreeGrafter"/>
</dbReference>
<reference evidence="17" key="1">
    <citation type="submission" date="2014-06" db="EMBL/GenBank/DDBJ databases">
        <authorList>
            <person name="Berube P.M."/>
        </authorList>
    </citation>
    <scope>NUCLEOTIDE SEQUENCE</scope>
    <source>
        <strain evidence="17">P0903-H212</strain>
    </source>
</reference>
<evidence type="ECO:0000256" key="5">
    <source>
        <dbReference type="ARBA" id="ARBA00022598"/>
    </source>
</evidence>
<evidence type="ECO:0000256" key="13">
    <source>
        <dbReference type="ARBA" id="ARBA00048258"/>
    </source>
</evidence>
<evidence type="ECO:0000256" key="15">
    <source>
        <dbReference type="HAMAP-Rule" id="MF_01349"/>
    </source>
</evidence>
<evidence type="ECO:0000256" key="8">
    <source>
        <dbReference type="ARBA" id="ARBA00022741"/>
    </source>
</evidence>
<organism evidence="17">
    <name type="scientific">Prochlorococcus marinus str. P0903-H212</name>
    <dbReference type="NCBI Taxonomy" id="1622208"/>
    <lineage>
        <taxon>Bacteria</taxon>
        <taxon>Bacillati</taxon>
        <taxon>Cyanobacteriota</taxon>
        <taxon>Cyanophyceae</taxon>
        <taxon>Synechococcales</taxon>
        <taxon>Prochlorococcaceae</taxon>
        <taxon>Prochlorococcus</taxon>
    </lineage>
</organism>
<proteinExistence type="inferred from homology"/>
<dbReference type="SUPFAM" id="SSF52540">
    <property type="entry name" value="P-loop containing nucleoside triphosphate hydrolases"/>
    <property type="match status" value="1"/>
</dbReference>
<feature type="binding site" evidence="15">
    <location>
        <begin position="189"/>
        <end position="192"/>
    </location>
    <ligand>
        <name>ATP</name>
        <dbReference type="ChEBI" id="CHEBI:30616"/>
    </ligand>
</feature>
<feature type="binding site" evidence="15">
    <location>
        <begin position="152"/>
        <end position="155"/>
    </location>
    <ligand>
        <name>ATP</name>
        <dbReference type="ChEBI" id="CHEBI:30616"/>
    </ligand>
</feature>
<dbReference type="PANTHER" id="PTHR21299:SF1">
    <property type="entry name" value="PANTOATE--BETA-ALANINE LIGASE"/>
    <property type="match status" value="1"/>
</dbReference>
<dbReference type="HAMAP" id="MF_00158">
    <property type="entry name" value="PanC"/>
    <property type="match status" value="1"/>
</dbReference>
<name>A0A0D5A3N2_PROMR</name>
<evidence type="ECO:0000256" key="2">
    <source>
        <dbReference type="ARBA" id="ARBA00009256"/>
    </source>
</evidence>
<evidence type="ECO:0000256" key="6">
    <source>
        <dbReference type="ARBA" id="ARBA00022655"/>
    </source>
</evidence>
<feature type="binding site" evidence="15">
    <location>
        <begin position="28"/>
        <end position="35"/>
    </location>
    <ligand>
        <name>ATP</name>
        <dbReference type="ChEBI" id="CHEBI:30616"/>
    </ligand>
</feature>
<comment type="similarity">
    <text evidence="3">Belongs to the cytidylate kinase family. Type 1 subfamily.</text>
</comment>
<gene>
    <name evidence="15" type="primary">panC/cmk</name>
    <name evidence="17" type="ORF">FA03_0068</name>
</gene>
<dbReference type="InterPro" id="IPR014729">
    <property type="entry name" value="Rossmann-like_a/b/a_fold"/>
</dbReference>
<comment type="pathway">
    <text evidence="1 15">Cofactor biosynthesis; (R)-pantothenate biosynthesis; (R)-pantothenate from (R)-pantoate and beta-alanine: step 1/1.</text>
</comment>
<evidence type="ECO:0000256" key="7">
    <source>
        <dbReference type="ARBA" id="ARBA00022679"/>
    </source>
</evidence>
<dbReference type="InterPro" id="IPR042176">
    <property type="entry name" value="Pantoate_ligase_C"/>
</dbReference>
<comment type="similarity">
    <text evidence="2">Belongs to the pantothenate synthetase family.</text>
</comment>
<dbReference type="InterPro" id="IPR027417">
    <property type="entry name" value="P-loop_NTPase"/>
</dbReference>
<comment type="similarity">
    <text evidence="15">In the C-terminal section; belongs to the cytidylate kinase family. Type 1 subfamily.</text>
</comment>
<keyword evidence="7 15" id="KW-0808">Transferase</keyword>
<sequence>MVQIFQTNAELKDWLSENNSAIIFIPTMGALHPGHQYLIEQAKERKKKKNQIILVSIFVNPLQFGKDEDFKKYPRNISKDAELAFIAGADAVWVPDYFEVFPGGENSHFKIQVPQTLHNKLCGAERAGHFDGVATVIIRLINIIRPEKIILGEKDWQQLIIIRKLFQELSIPTKIESYATQRDQTGFAYSSRNSYLNASERANAQSLPNALKKAKTDFEKDKVINIPKIASILKENNLKIQYLKIVDPFSLKETENINRLCLLAAAVKCGSTRLIDHTFLMQRKPIIAIDGPAGAGKSTVTKAFANKLGFIYLDTGAMYRAVTWLIISNSIDPSDESEIKNILKDSKLEFKTSSFVEQAIFINNIDVTEKIRSPLVTSMVSEIAKQQFVRELLTRKQQMIGNNGGLVAEGRDIGTAVFPEAEVKIFLTASPTERAKRRALDLKKKGFEFSSLENLEQEIKERDKKDRERKIAPLKKAQDAIELVTDGMNIEDVLKELIYIFRSKIPEEVWPTPNT</sequence>
<dbReference type="Gene3D" id="3.40.50.620">
    <property type="entry name" value="HUPs"/>
    <property type="match status" value="1"/>
</dbReference>
<dbReference type="NCBIfam" id="TIGR00017">
    <property type="entry name" value="cmk"/>
    <property type="match status" value="1"/>
</dbReference>
<comment type="caution">
    <text evidence="15">Lacks conserved residue(s) required for the propagation of feature annotation.</text>
</comment>
<dbReference type="UniPathway" id="UPA00028">
    <property type="reaction ID" value="UER00005"/>
</dbReference>
<keyword evidence="8 15" id="KW-0547">Nucleotide-binding</keyword>
<feature type="region of interest" description="Pantoate--beta-alanine ligase" evidence="15">
    <location>
        <begin position="1"/>
        <end position="278"/>
    </location>
</feature>
<dbReference type="GO" id="GO:0006220">
    <property type="term" value="P:pyrimidine nucleotide metabolic process"/>
    <property type="evidence" value="ECO:0007669"/>
    <property type="project" value="UniProtKB-UniRule"/>
</dbReference>
<keyword evidence="5 15" id="KW-0436">Ligase</keyword>
<dbReference type="Pfam" id="PF02569">
    <property type="entry name" value="Pantoate_ligase"/>
    <property type="match status" value="1"/>
</dbReference>
<feature type="binding site" evidence="15">
    <location>
        <position position="63"/>
    </location>
    <ligand>
        <name>beta-alanine</name>
        <dbReference type="ChEBI" id="CHEBI:57966"/>
    </ligand>
</feature>
<dbReference type="EC" id="2.7.4.25" evidence="15"/>
<accession>A0A0D5A3N2</accession>
<dbReference type="EC" id="6.3.2.1" evidence="15"/>
<evidence type="ECO:0000256" key="14">
    <source>
        <dbReference type="ARBA" id="ARBA00048478"/>
    </source>
</evidence>
<keyword evidence="6 15" id="KW-0566">Pantothenate biosynthesis</keyword>
<evidence type="ECO:0000256" key="10">
    <source>
        <dbReference type="ARBA" id="ARBA00022840"/>
    </source>
</evidence>
<dbReference type="GO" id="GO:0005524">
    <property type="term" value="F:ATP binding"/>
    <property type="evidence" value="ECO:0007669"/>
    <property type="project" value="UniProtKB-UniRule"/>
</dbReference>
<keyword evidence="4 15" id="KW-0963">Cytoplasm</keyword>
<comment type="catalytic activity">
    <reaction evidence="13 15">
        <text>(R)-pantoate + beta-alanine + ATP = (R)-pantothenate + AMP + diphosphate + H(+)</text>
        <dbReference type="Rhea" id="RHEA:10912"/>
        <dbReference type="ChEBI" id="CHEBI:15378"/>
        <dbReference type="ChEBI" id="CHEBI:15980"/>
        <dbReference type="ChEBI" id="CHEBI:29032"/>
        <dbReference type="ChEBI" id="CHEBI:30616"/>
        <dbReference type="ChEBI" id="CHEBI:33019"/>
        <dbReference type="ChEBI" id="CHEBI:57966"/>
        <dbReference type="ChEBI" id="CHEBI:456215"/>
        <dbReference type="EC" id="6.3.2.1"/>
    </reaction>
</comment>
<evidence type="ECO:0000256" key="1">
    <source>
        <dbReference type="ARBA" id="ARBA00004990"/>
    </source>
</evidence>